<feature type="transmembrane region" description="Helical" evidence="1">
    <location>
        <begin position="69"/>
        <end position="92"/>
    </location>
</feature>
<evidence type="ECO:0000313" key="2">
    <source>
        <dbReference type="EMBL" id="PZR04669.1"/>
    </source>
</evidence>
<gene>
    <name evidence="2" type="ORF">DI525_06410</name>
</gene>
<dbReference type="AlphaFoldDB" id="A0A2W5SNF4"/>
<dbReference type="Proteomes" id="UP000249432">
    <property type="component" value="Unassembled WGS sequence"/>
</dbReference>
<sequence>MSSSEVRFEGEPHYIEGYVPVSLASPHSSLHSSKTWSGMGFVLSSLAFFGIFVFGLATEIFGGQGWSTYLLFGGLIGGILCLVVGFGLIHAGRAPYREYKERTGRLH</sequence>
<keyword evidence="1" id="KW-0812">Transmembrane</keyword>
<name>A0A2W5SNF4_9CORY</name>
<organism evidence="2 3">
    <name type="scientific">Corynebacterium kroppenstedtii</name>
    <dbReference type="NCBI Taxonomy" id="161879"/>
    <lineage>
        <taxon>Bacteria</taxon>
        <taxon>Bacillati</taxon>
        <taxon>Actinomycetota</taxon>
        <taxon>Actinomycetes</taxon>
        <taxon>Mycobacteriales</taxon>
        <taxon>Corynebacteriaceae</taxon>
        <taxon>Corynebacterium</taxon>
    </lineage>
</organism>
<evidence type="ECO:0000256" key="1">
    <source>
        <dbReference type="SAM" id="Phobius"/>
    </source>
</evidence>
<keyword evidence="1" id="KW-1133">Transmembrane helix</keyword>
<reference evidence="2 3" key="1">
    <citation type="submission" date="2017-08" db="EMBL/GenBank/DDBJ databases">
        <title>Infants hospitalized years apart are colonized by the same room-sourced microbial strains.</title>
        <authorList>
            <person name="Brooks B."/>
            <person name="Olm M.R."/>
            <person name="Firek B.A."/>
            <person name="Baker R."/>
            <person name="Thomas B.C."/>
            <person name="Morowitz M.J."/>
            <person name="Banfield J.F."/>
        </authorList>
    </citation>
    <scope>NUCLEOTIDE SEQUENCE [LARGE SCALE GENOMIC DNA]</scope>
    <source>
        <strain evidence="2">S2_003_000_R1_3</strain>
    </source>
</reference>
<keyword evidence="1" id="KW-0472">Membrane</keyword>
<feature type="transmembrane region" description="Helical" evidence="1">
    <location>
        <begin position="36"/>
        <end position="57"/>
    </location>
</feature>
<accession>A0A2W5SNF4</accession>
<protein>
    <submittedName>
        <fullName evidence="2">Uncharacterized protein</fullName>
    </submittedName>
</protein>
<dbReference type="RefSeq" id="WP_303734928.1">
    <property type="nucleotide sequence ID" value="NZ_CAKZHK010000014.1"/>
</dbReference>
<dbReference type="EMBL" id="QFRA01000014">
    <property type="protein sequence ID" value="PZR04669.1"/>
    <property type="molecule type" value="Genomic_DNA"/>
</dbReference>
<proteinExistence type="predicted"/>
<evidence type="ECO:0000313" key="3">
    <source>
        <dbReference type="Proteomes" id="UP000249432"/>
    </source>
</evidence>
<comment type="caution">
    <text evidence="2">The sequence shown here is derived from an EMBL/GenBank/DDBJ whole genome shotgun (WGS) entry which is preliminary data.</text>
</comment>